<proteinExistence type="predicted"/>
<evidence type="ECO:0000256" key="1">
    <source>
        <dbReference type="ARBA" id="ARBA00004533"/>
    </source>
</evidence>
<evidence type="ECO:0000256" key="4">
    <source>
        <dbReference type="ARBA" id="ARBA00022679"/>
    </source>
</evidence>
<evidence type="ECO:0000256" key="6">
    <source>
        <dbReference type="ARBA" id="ARBA00023136"/>
    </source>
</evidence>
<dbReference type="Pfam" id="PF19574">
    <property type="entry name" value="LolA_3"/>
    <property type="match status" value="1"/>
</dbReference>
<dbReference type="GO" id="GO:0016746">
    <property type="term" value="F:acyltransferase activity"/>
    <property type="evidence" value="ECO:0007669"/>
    <property type="project" value="UniProtKB-KW"/>
</dbReference>
<evidence type="ECO:0000256" key="2">
    <source>
        <dbReference type="ARBA" id="ARBA00022475"/>
    </source>
</evidence>
<dbReference type="GO" id="GO:0009247">
    <property type="term" value="P:glycolipid biosynthetic process"/>
    <property type="evidence" value="ECO:0007669"/>
    <property type="project" value="UniProtKB-ARBA"/>
</dbReference>
<evidence type="ECO:0000256" key="5">
    <source>
        <dbReference type="ARBA" id="ARBA00022729"/>
    </source>
</evidence>
<evidence type="ECO:0000256" key="3">
    <source>
        <dbReference type="ARBA" id="ARBA00022519"/>
    </source>
</evidence>
<evidence type="ECO:0000313" key="10">
    <source>
        <dbReference type="Proteomes" id="UP000580654"/>
    </source>
</evidence>
<evidence type="ECO:0000313" key="9">
    <source>
        <dbReference type="EMBL" id="MBB5694260.1"/>
    </source>
</evidence>
<keyword evidence="6 8" id="KW-0472">Membrane</keyword>
<sequence length="512" mass="56018">MSWLKERERGGAALRLMAWIARAAGWHLSYALLFPVTAYFLLTASARQKEAVRRFGRRALGREPGWRDLWRPYFAFAATMLDRVYLLRGKTRGFRITVTGLEALDAHIAGGRGCVLLGAHLGSFTAMRALADGASAGCGSCPVEVMAFMYESNAKLANAVFAALSPEKADMVVPLGRADSMLRAKECLERGGLVGILADRRPAVGEDRVIPLPFLGAPAPFPAGPHILAAVLGAPVMLAFGVWRGPRRYEIRFEPFADRVVLNRASREADLRAVTARYVARLEEVARAHPDNWFNFYDFWEEMEEPAAEAATEAALGADDCPPEAAAVARRAVLGLPLLALPARAQPGGLEAVMAALAAVRRSEADFEESKSIAGLADTLPSRGTLLWQAPSTLEKRVEEPFRERVTVSGGRLVYEREGRERQEVNLDQAPEVRALVEAIRSTLAGDLATLRQHYEIGFEGSVESWTLRLSPLSHRVRAVVQRVEIRGAGGAIRRFETVGNESSVMQVTPRP</sequence>
<protein>
    <submittedName>
        <fullName evidence="9">Putative LPLAT superfamily acyltransferase</fullName>
    </submittedName>
</protein>
<comment type="subcellular location">
    <subcellularLocation>
        <location evidence="1">Cell inner membrane</location>
    </subcellularLocation>
</comment>
<keyword evidence="10" id="KW-1185">Reference proteome</keyword>
<dbReference type="EMBL" id="JACIJD010000009">
    <property type="protein sequence ID" value="MBB5694260.1"/>
    <property type="molecule type" value="Genomic_DNA"/>
</dbReference>
<organism evidence="9 10">
    <name type="scientific">Muricoccus pecuniae</name>
    <dbReference type="NCBI Taxonomy" id="693023"/>
    <lineage>
        <taxon>Bacteria</taxon>
        <taxon>Pseudomonadati</taxon>
        <taxon>Pseudomonadota</taxon>
        <taxon>Alphaproteobacteria</taxon>
        <taxon>Acetobacterales</taxon>
        <taxon>Roseomonadaceae</taxon>
        <taxon>Muricoccus</taxon>
    </lineage>
</organism>
<gene>
    <name evidence="9" type="ORF">FHS87_002305</name>
</gene>
<evidence type="ECO:0000256" key="8">
    <source>
        <dbReference type="SAM" id="Phobius"/>
    </source>
</evidence>
<dbReference type="Proteomes" id="UP000580654">
    <property type="component" value="Unassembled WGS sequence"/>
</dbReference>
<dbReference type="PANTHER" id="PTHR30606:SF9">
    <property type="entry name" value="LIPID A BIOSYNTHESIS LAUROYLTRANSFERASE"/>
    <property type="match status" value="1"/>
</dbReference>
<keyword evidence="8" id="KW-1133">Transmembrane helix</keyword>
<keyword evidence="8" id="KW-0812">Transmembrane</keyword>
<dbReference type="InterPro" id="IPR004564">
    <property type="entry name" value="OM_lipoprot_carrier_LolA-like"/>
</dbReference>
<dbReference type="SUPFAM" id="SSF89392">
    <property type="entry name" value="Prokaryotic lipoproteins and lipoprotein localization factors"/>
    <property type="match status" value="1"/>
</dbReference>
<evidence type="ECO:0000256" key="7">
    <source>
        <dbReference type="ARBA" id="ARBA00023315"/>
    </source>
</evidence>
<keyword evidence="7 9" id="KW-0012">Acyltransferase</keyword>
<keyword evidence="4 9" id="KW-0808">Transferase</keyword>
<name>A0A840Y3J5_9PROT</name>
<feature type="transmembrane region" description="Helical" evidence="8">
    <location>
        <begin position="20"/>
        <end position="42"/>
    </location>
</feature>
<dbReference type="InterPro" id="IPR029046">
    <property type="entry name" value="LolA/LolB/LppX"/>
</dbReference>
<dbReference type="GO" id="GO:0005886">
    <property type="term" value="C:plasma membrane"/>
    <property type="evidence" value="ECO:0007669"/>
    <property type="project" value="UniProtKB-SubCell"/>
</dbReference>
<reference evidence="9 10" key="1">
    <citation type="submission" date="2020-08" db="EMBL/GenBank/DDBJ databases">
        <title>Genomic Encyclopedia of Type Strains, Phase IV (KMG-IV): sequencing the most valuable type-strain genomes for metagenomic binning, comparative biology and taxonomic classification.</title>
        <authorList>
            <person name="Goeker M."/>
        </authorList>
    </citation>
    <scope>NUCLEOTIDE SEQUENCE [LARGE SCALE GENOMIC DNA]</scope>
    <source>
        <strain evidence="9 10">DSM 25622</strain>
    </source>
</reference>
<keyword evidence="5" id="KW-0732">Signal</keyword>
<dbReference type="RefSeq" id="WP_184518003.1">
    <property type="nucleotide sequence ID" value="NZ_JACIJD010000009.1"/>
</dbReference>
<dbReference type="InterPro" id="IPR004960">
    <property type="entry name" value="LipA_acyltrans"/>
</dbReference>
<dbReference type="Pfam" id="PF03279">
    <property type="entry name" value="Lip_A_acyltrans"/>
    <property type="match status" value="1"/>
</dbReference>
<accession>A0A840Y3J5</accession>
<comment type="caution">
    <text evidence="9">The sequence shown here is derived from an EMBL/GenBank/DDBJ whole genome shotgun (WGS) entry which is preliminary data.</text>
</comment>
<keyword evidence="2" id="KW-1003">Cell membrane</keyword>
<dbReference type="AlphaFoldDB" id="A0A840Y3J5"/>
<dbReference type="Gene3D" id="2.50.20.10">
    <property type="entry name" value="Lipoprotein localisation LolA/LolB/LppX"/>
    <property type="match status" value="1"/>
</dbReference>
<dbReference type="CDD" id="cd07984">
    <property type="entry name" value="LPLAT_LABLAT-like"/>
    <property type="match status" value="1"/>
</dbReference>
<keyword evidence="3" id="KW-0997">Cell inner membrane</keyword>
<dbReference type="PANTHER" id="PTHR30606">
    <property type="entry name" value="LIPID A BIOSYNTHESIS LAUROYL ACYLTRANSFERASE"/>
    <property type="match status" value="1"/>
</dbReference>